<reference evidence="3 4" key="1">
    <citation type="journal article" date="2009" name="Stand. Genomic Sci.">
        <title>Complete genome sequence of Pirellula staleyi type strain (ATCC 27377).</title>
        <authorList>
            <person name="Clum A."/>
            <person name="Tindall B.J."/>
            <person name="Sikorski J."/>
            <person name="Ivanova N."/>
            <person name="Mavrommatis K."/>
            <person name="Lucas S."/>
            <person name="Glavina del Rio T."/>
            <person name="Nolan M."/>
            <person name="Chen F."/>
            <person name="Tice H."/>
            <person name="Pitluck S."/>
            <person name="Cheng J.F."/>
            <person name="Chertkov O."/>
            <person name="Brettin T."/>
            <person name="Han C."/>
            <person name="Detter J.C."/>
            <person name="Kuske C."/>
            <person name="Bruce D."/>
            <person name="Goodwin L."/>
            <person name="Ovchinikova G."/>
            <person name="Pati A."/>
            <person name="Mikhailova N."/>
            <person name="Chen A."/>
            <person name="Palaniappan K."/>
            <person name="Land M."/>
            <person name="Hauser L."/>
            <person name="Chang Y.J."/>
            <person name="Jeffries C.D."/>
            <person name="Chain P."/>
            <person name="Rohde M."/>
            <person name="Goker M."/>
            <person name="Bristow J."/>
            <person name="Eisen J.A."/>
            <person name="Markowitz V."/>
            <person name="Hugenholtz P."/>
            <person name="Kyrpides N.C."/>
            <person name="Klenk H.P."/>
            <person name="Lapidus A."/>
        </authorList>
    </citation>
    <scope>NUCLEOTIDE SEQUENCE [LARGE SCALE GENOMIC DNA]</scope>
    <source>
        <strain evidence="4">ATCC 27377 / DSM 6068 / ICPB 4128</strain>
    </source>
</reference>
<evidence type="ECO:0000313" key="3">
    <source>
        <dbReference type="EMBL" id="ADB15709.1"/>
    </source>
</evidence>
<feature type="region of interest" description="Disordered" evidence="1">
    <location>
        <begin position="263"/>
        <end position="288"/>
    </location>
</feature>
<dbReference type="KEGG" id="psl:Psta_1025"/>
<evidence type="ECO:0000313" key="4">
    <source>
        <dbReference type="Proteomes" id="UP000001887"/>
    </source>
</evidence>
<accession>D2R892</accession>
<dbReference type="EMBL" id="CP001848">
    <property type="protein sequence ID" value="ADB15709.1"/>
    <property type="molecule type" value="Genomic_DNA"/>
</dbReference>
<feature type="chain" id="PRO_5003034762" evidence="2">
    <location>
        <begin position="32"/>
        <end position="288"/>
    </location>
</feature>
<name>D2R892_PIRSD</name>
<keyword evidence="2" id="KW-0732">Signal</keyword>
<evidence type="ECO:0000256" key="2">
    <source>
        <dbReference type="SAM" id="SignalP"/>
    </source>
</evidence>
<protein>
    <submittedName>
        <fullName evidence="3">Uncharacterized protein</fullName>
    </submittedName>
</protein>
<dbReference type="OrthoDB" id="257181at2"/>
<organism evidence="3 4">
    <name type="scientific">Pirellula staleyi (strain ATCC 27377 / DSM 6068 / ICPB 4128)</name>
    <name type="common">Pirella staleyi</name>
    <dbReference type="NCBI Taxonomy" id="530564"/>
    <lineage>
        <taxon>Bacteria</taxon>
        <taxon>Pseudomonadati</taxon>
        <taxon>Planctomycetota</taxon>
        <taxon>Planctomycetia</taxon>
        <taxon>Pirellulales</taxon>
        <taxon>Pirellulaceae</taxon>
        <taxon>Pirellula</taxon>
    </lineage>
</organism>
<feature type="compositionally biased region" description="Polar residues" evidence="1">
    <location>
        <begin position="271"/>
        <end position="280"/>
    </location>
</feature>
<evidence type="ECO:0000256" key="1">
    <source>
        <dbReference type="SAM" id="MobiDB-lite"/>
    </source>
</evidence>
<sequence length="288" mass="29089" precursor="true">MSVTTSRLFSWVSLLSLGLAFSLAGSSLVLAETKAKAADSEEVEMFEAIKRGDIEVKLIPKDSTTGTVTIKNNTKKPLSIKLPDAFAGVPVNAQLGGFGGGGIGGQGGFGGGQGGLGGGQNQGFGGGFGGQGGGGFGGQGGGGFGGQGGGGGFFNVGPEKVQKLPIVAVCLEHGKKDPNPRVAYDIRPLDSVVSNPEVIEMVKMLGRGEIPQKPAQAAAWHLANGLSWGELEQKIGAKHINGTVDPYFTPGELEAALAITKEATDRAKAAGSSSPKTETVSPGEKAAQ</sequence>
<dbReference type="AlphaFoldDB" id="D2R892"/>
<proteinExistence type="predicted"/>
<dbReference type="HOGENOM" id="CLU_955359_0_0_0"/>
<keyword evidence="4" id="KW-1185">Reference proteome</keyword>
<feature type="region of interest" description="Disordered" evidence="1">
    <location>
        <begin position="114"/>
        <end position="142"/>
    </location>
</feature>
<dbReference type="eggNOG" id="ENOG5030EBB">
    <property type="taxonomic scope" value="Bacteria"/>
</dbReference>
<dbReference type="Proteomes" id="UP000001887">
    <property type="component" value="Chromosome"/>
</dbReference>
<feature type="signal peptide" evidence="2">
    <location>
        <begin position="1"/>
        <end position="31"/>
    </location>
</feature>
<gene>
    <name evidence="3" type="ordered locus">Psta_1025</name>
</gene>